<organism evidence="1 2">
    <name type="scientific">Salinispira pacifica</name>
    <dbReference type="NCBI Taxonomy" id="1307761"/>
    <lineage>
        <taxon>Bacteria</taxon>
        <taxon>Pseudomonadati</taxon>
        <taxon>Spirochaetota</taxon>
        <taxon>Spirochaetia</taxon>
        <taxon>Spirochaetales</taxon>
        <taxon>Spirochaetaceae</taxon>
        <taxon>Salinispira</taxon>
    </lineage>
</organism>
<evidence type="ECO:0000313" key="2">
    <source>
        <dbReference type="Proteomes" id="UP000018680"/>
    </source>
</evidence>
<dbReference type="KEGG" id="slr:L21SP2_2399"/>
<dbReference type="HOGENOM" id="CLU_3103642_0_0_12"/>
<dbReference type="EMBL" id="CP006939">
    <property type="protein sequence ID" value="AHC15752.1"/>
    <property type="molecule type" value="Genomic_DNA"/>
</dbReference>
<keyword evidence="2" id="KW-1185">Reference proteome</keyword>
<evidence type="ECO:0000313" key="1">
    <source>
        <dbReference type="EMBL" id="AHC15752.1"/>
    </source>
</evidence>
<accession>V5WIT4</accession>
<sequence>MCLYPEPVISASGNDNGNHTRCIHAAGFLLPGLRGSEFPESENDGGSYVKV</sequence>
<dbReference type="AlphaFoldDB" id="V5WIT4"/>
<gene>
    <name evidence="1" type="ORF">L21SP2_2399</name>
</gene>
<proteinExistence type="predicted"/>
<dbReference type="STRING" id="1307761.L21SP2_2399"/>
<dbReference type="Proteomes" id="UP000018680">
    <property type="component" value="Chromosome"/>
</dbReference>
<reference evidence="1 2" key="1">
    <citation type="journal article" date="2015" name="Stand. Genomic Sci.">
        <title>Complete genome sequence and description of Salinispira pacifica gen. nov., sp. nov., a novel spirochaete isolated form a hypersaline microbial mat.</title>
        <authorList>
            <person name="Ben Hania W."/>
            <person name="Joseph M."/>
            <person name="Schumann P."/>
            <person name="Bunk B."/>
            <person name="Fiebig A."/>
            <person name="Sproer C."/>
            <person name="Klenk H.P."/>
            <person name="Fardeau M.L."/>
            <person name="Spring S."/>
        </authorList>
    </citation>
    <scope>NUCLEOTIDE SEQUENCE [LARGE SCALE GENOMIC DNA]</scope>
    <source>
        <strain evidence="1 2">L21-RPul-D2</strain>
    </source>
</reference>
<protein>
    <submittedName>
        <fullName evidence="1">Uncharacterized protein</fullName>
    </submittedName>
</protein>
<name>V5WIT4_9SPIO</name>